<dbReference type="EMBL" id="JAUBDI010000001">
    <property type="protein sequence ID" value="MDW0111648.1"/>
    <property type="molecule type" value="Genomic_DNA"/>
</dbReference>
<dbReference type="InterPro" id="IPR029491">
    <property type="entry name" value="Helicase_HTH"/>
</dbReference>
<evidence type="ECO:0000259" key="1">
    <source>
        <dbReference type="Pfam" id="PF14493"/>
    </source>
</evidence>
<evidence type="ECO:0000313" key="2">
    <source>
        <dbReference type="EMBL" id="MDW0111648.1"/>
    </source>
</evidence>
<name>A0ABU4G3V2_9BACL</name>
<reference evidence="2 3" key="1">
    <citation type="submission" date="2023-06" db="EMBL/GenBank/DDBJ databases">
        <title>Sporosarcina sp. nov., isolated from Korean traditional fermented seafood 'Jeotgal'.</title>
        <authorList>
            <person name="Yang A.I."/>
            <person name="Shin N.-R."/>
        </authorList>
    </citation>
    <scope>NUCLEOTIDE SEQUENCE [LARGE SCALE GENOMIC DNA]</scope>
    <source>
        <strain evidence="2 3">KCTC13119</strain>
    </source>
</reference>
<accession>A0ABU4G3V2</accession>
<comment type="caution">
    <text evidence="2">The sequence shown here is derived from an EMBL/GenBank/DDBJ whole genome shotgun (WGS) entry which is preliminary data.</text>
</comment>
<dbReference type="InterPro" id="IPR008308">
    <property type="entry name" value="YpbB-like"/>
</dbReference>
<protein>
    <submittedName>
        <fullName evidence="2">Helix-turn-helix domain-containing protein</fullName>
    </submittedName>
</protein>
<dbReference type="PIRSF" id="PIRSF021350">
    <property type="entry name" value="UCP021350"/>
    <property type="match status" value="1"/>
</dbReference>
<sequence>MNLSTILLFIIEKMSGQRSMNASLHIIRGKKSGQTLQDVDYFNSKPYFGIWPKIRQDLFNDAIEELFQEGFICVQDEFIHVTEKGRQAISAVAPYQFKGWDYRGKEMVFFGRVALVVQTVSHLRDGIRTFVPMRSETEIQMFVKKLILQQSLSRQQLGASLREELILAINNCGMTDRQKYLFSYRLAGSGMSAKTWEQLALTMESCVDEVYLLFIESLHKLLPLVEKNKEDYPLLHQCTADVKVHTYLTDSAYRTKKMFDNGYSMKDIATMRQLKQSTIEDHFVEMAMNDSKFPIRHFVVEEAIEAVQKKSEALRTKRLKVLKDEFEELSYFQLRLILAVQKRGLKNEFA</sequence>
<evidence type="ECO:0000313" key="3">
    <source>
        <dbReference type="Proteomes" id="UP001282284"/>
    </source>
</evidence>
<dbReference type="RefSeq" id="WP_317941538.1">
    <property type="nucleotide sequence ID" value="NZ_JAUBDI010000001.1"/>
</dbReference>
<proteinExistence type="predicted"/>
<keyword evidence="3" id="KW-1185">Reference proteome</keyword>
<dbReference type="Pfam" id="PF14493">
    <property type="entry name" value="HTH_40"/>
    <property type="match status" value="1"/>
</dbReference>
<feature type="domain" description="Helicase Helix-turn-helix" evidence="1">
    <location>
        <begin position="252"/>
        <end position="338"/>
    </location>
</feature>
<dbReference type="Proteomes" id="UP001282284">
    <property type="component" value="Unassembled WGS sequence"/>
</dbReference>
<organism evidence="2 3">
    <name type="scientific">Sporosarcina saromensis</name>
    <dbReference type="NCBI Taxonomy" id="359365"/>
    <lineage>
        <taxon>Bacteria</taxon>
        <taxon>Bacillati</taxon>
        <taxon>Bacillota</taxon>
        <taxon>Bacilli</taxon>
        <taxon>Bacillales</taxon>
        <taxon>Caryophanaceae</taxon>
        <taxon>Sporosarcina</taxon>
    </lineage>
</organism>
<gene>
    <name evidence="2" type="ORF">QT711_00530</name>
</gene>